<gene>
    <name evidence="2" type="ORF">GALMADRAFT_148254</name>
</gene>
<evidence type="ECO:0000313" key="3">
    <source>
        <dbReference type="Proteomes" id="UP000027222"/>
    </source>
</evidence>
<dbReference type="AlphaFoldDB" id="A0A067S574"/>
<dbReference type="EMBL" id="KL142429">
    <property type="protein sequence ID" value="KDR65975.1"/>
    <property type="molecule type" value="Genomic_DNA"/>
</dbReference>
<reference evidence="3" key="1">
    <citation type="journal article" date="2014" name="Proc. Natl. Acad. Sci. U.S.A.">
        <title>Extensive sampling of basidiomycete genomes demonstrates inadequacy of the white-rot/brown-rot paradigm for wood decay fungi.</title>
        <authorList>
            <person name="Riley R."/>
            <person name="Salamov A.A."/>
            <person name="Brown D.W."/>
            <person name="Nagy L.G."/>
            <person name="Floudas D."/>
            <person name="Held B.W."/>
            <person name="Levasseur A."/>
            <person name="Lombard V."/>
            <person name="Morin E."/>
            <person name="Otillar R."/>
            <person name="Lindquist E.A."/>
            <person name="Sun H."/>
            <person name="LaButti K.M."/>
            <person name="Schmutz J."/>
            <person name="Jabbour D."/>
            <person name="Luo H."/>
            <person name="Baker S.E."/>
            <person name="Pisabarro A.G."/>
            <person name="Walton J.D."/>
            <person name="Blanchette R.A."/>
            <person name="Henrissat B."/>
            <person name="Martin F."/>
            <person name="Cullen D."/>
            <person name="Hibbett D.S."/>
            <person name="Grigoriev I.V."/>
        </authorList>
    </citation>
    <scope>NUCLEOTIDE SEQUENCE [LARGE SCALE GENOMIC DNA]</scope>
    <source>
        <strain evidence="3">CBS 339.88</strain>
    </source>
</reference>
<sequence>MRDVGRKWEENKGESPAPGHSALSPTWHHVTTTTGSIVQRRGSLLRHALTPDHDNHAQRQPAS</sequence>
<dbReference type="Proteomes" id="UP000027222">
    <property type="component" value="Unassembled WGS sequence"/>
</dbReference>
<evidence type="ECO:0000256" key="1">
    <source>
        <dbReference type="SAM" id="MobiDB-lite"/>
    </source>
</evidence>
<feature type="compositionally biased region" description="Basic and acidic residues" evidence="1">
    <location>
        <begin position="1"/>
        <end position="13"/>
    </location>
</feature>
<feature type="region of interest" description="Disordered" evidence="1">
    <location>
        <begin position="1"/>
        <end position="63"/>
    </location>
</feature>
<evidence type="ECO:0000313" key="2">
    <source>
        <dbReference type="EMBL" id="KDR65975.1"/>
    </source>
</evidence>
<accession>A0A067S574</accession>
<keyword evidence="3" id="KW-1185">Reference proteome</keyword>
<protein>
    <submittedName>
        <fullName evidence="2">Uncharacterized protein</fullName>
    </submittedName>
</protein>
<name>A0A067S574_GALM3</name>
<dbReference type="HOGENOM" id="CLU_2885950_0_0_1"/>
<organism evidence="2 3">
    <name type="scientific">Galerina marginata (strain CBS 339.88)</name>
    <dbReference type="NCBI Taxonomy" id="685588"/>
    <lineage>
        <taxon>Eukaryota</taxon>
        <taxon>Fungi</taxon>
        <taxon>Dikarya</taxon>
        <taxon>Basidiomycota</taxon>
        <taxon>Agaricomycotina</taxon>
        <taxon>Agaricomycetes</taxon>
        <taxon>Agaricomycetidae</taxon>
        <taxon>Agaricales</taxon>
        <taxon>Agaricineae</taxon>
        <taxon>Strophariaceae</taxon>
        <taxon>Galerina</taxon>
    </lineage>
</organism>
<proteinExistence type="predicted"/>